<feature type="domain" description="OB" evidence="2">
    <location>
        <begin position="23"/>
        <end position="89"/>
    </location>
</feature>
<keyword evidence="5" id="KW-1185">Reference proteome</keyword>
<organism evidence="4 5">
    <name type="scientific">Spiroplasma helicoides</name>
    <dbReference type="NCBI Taxonomy" id="216938"/>
    <lineage>
        <taxon>Bacteria</taxon>
        <taxon>Bacillati</taxon>
        <taxon>Mycoplasmatota</taxon>
        <taxon>Mollicutes</taxon>
        <taxon>Entomoplasmatales</taxon>
        <taxon>Spiroplasmataceae</taxon>
        <taxon>Spiroplasma</taxon>
    </lineage>
</organism>
<dbReference type="SUPFAM" id="SSF50249">
    <property type="entry name" value="Nucleic acid-binding proteins"/>
    <property type="match status" value="1"/>
</dbReference>
<sequence>MWIKEINADSKSIEINSRVEKVILSTGNNGSNYLILNLVDKTGRIEARLWNCSEKDLELIKEGEIIRVDGVVNVYRQQLQIKINSYHIIDPEEYLNYGINDDMFAITAPLNIDKGFEWLLKTIEEVKNEVYRKITLSIIDDYLDEYKTYPAATSIHHNVIGGLFWHSFSLLKAAKNLQEIYAYAQIDWDLVFCGAVLHDIGKVIEMKGKNASEYTDEGKLIGHISIGSMFVNAKSKEFNLSDEQHQDAVKLQHIILASHGKHEYGSPVEPSLIEAIIVSSLDALDARIYRVNEELLKTEKNGWTARIMTEDGRSFLKHFKKQ</sequence>
<evidence type="ECO:0000256" key="1">
    <source>
        <dbReference type="ARBA" id="ARBA00022801"/>
    </source>
</evidence>
<dbReference type="Gene3D" id="2.40.50.140">
    <property type="entry name" value="Nucleic acid-binding proteins"/>
    <property type="match status" value="1"/>
</dbReference>
<protein>
    <submittedName>
        <fullName evidence="4">3'-5' exoribonuclease</fullName>
    </submittedName>
</protein>
<dbReference type="CDD" id="cd00077">
    <property type="entry name" value="HDc"/>
    <property type="match status" value="1"/>
</dbReference>
<dbReference type="GO" id="GO:0016787">
    <property type="term" value="F:hydrolase activity"/>
    <property type="evidence" value="ECO:0007669"/>
    <property type="project" value="UniProtKB-KW"/>
</dbReference>
<dbReference type="PATRIC" id="fig|216938.3.peg.762"/>
<proteinExistence type="predicted"/>
<dbReference type="GO" id="GO:0003676">
    <property type="term" value="F:nucleic acid binding"/>
    <property type="evidence" value="ECO:0007669"/>
    <property type="project" value="InterPro"/>
</dbReference>
<feature type="domain" description="HD" evidence="3">
    <location>
        <begin position="166"/>
        <end position="286"/>
    </location>
</feature>
<accession>A0A1B3SL82</accession>
<dbReference type="STRING" id="216938.SHELI_v1c07490"/>
<evidence type="ECO:0000259" key="2">
    <source>
        <dbReference type="Pfam" id="PF01336"/>
    </source>
</evidence>
<dbReference type="AlphaFoldDB" id="A0A1B3SL82"/>
<dbReference type="PANTHER" id="PTHR37294:SF1">
    <property type="entry name" value="3'-5' EXORIBONUCLEASE YHAM"/>
    <property type="match status" value="1"/>
</dbReference>
<dbReference type="KEGG" id="shj:SHELI_v1c07490"/>
<dbReference type="SUPFAM" id="SSF109604">
    <property type="entry name" value="HD-domain/PDEase-like"/>
    <property type="match status" value="1"/>
</dbReference>
<dbReference type="RefSeq" id="WP_069116827.1">
    <property type="nucleotide sequence ID" value="NZ_CP017015.1"/>
</dbReference>
<dbReference type="GO" id="GO:0031125">
    <property type="term" value="P:rRNA 3'-end processing"/>
    <property type="evidence" value="ECO:0007669"/>
    <property type="project" value="TreeGrafter"/>
</dbReference>
<dbReference type="Gene3D" id="1.10.3210.10">
    <property type="entry name" value="Hypothetical protein af1432"/>
    <property type="match status" value="1"/>
</dbReference>
<dbReference type="InterPro" id="IPR003607">
    <property type="entry name" value="HD/PDEase_dom"/>
</dbReference>
<evidence type="ECO:0000259" key="3">
    <source>
        <dbReference type="Pfam" id="PF01966"/>
    </source>
</evidence>
<dbReference type="Pfam" id="PF01966">
    <property type="entry name" value="HD"/>
    <property type="match status" value="1"/>
</dbReference>
<name>A0A1B3SL82_9MOLU</name>
<dbReference type="Proteomes" id="UP000094378">
    <property type="component" value="Chromosome"/>
</dbReference>
<gene>
    <name evidence="4" type="primary">cbf</name>
    <name evidence="4" type="ORF">SHELI_v1c07490</name>
</gene>
<evidence type="ECO:0000313" key="4">
    <source>
        <dbReference type="EMBL" id="AOG60698.1"/>
    </source>
</evidence>
<dbReference type="CDD" id="cd04492">
    <property type="entry name" value="YhaM_OBF_like"/>
    <property type="match status" value="1"/>
</dbReference>
<reference evidence="4 5" key="1">
    <citation type="submission" date="2016-08" db="EMBL/GenBank/DDBJ databases">
        <title>Complete genome sequence of Spiroplasma helicoides TABS-2 (DSM 22551).</title>
        <authorList>
            <person name="Shen W.-Y."/>
            <person name="Lo W.-S."/>
            <person name="Lai Y.-C."/>
            <person name="Kuo C.-H."/>
        </authorList>
    </citation>
    <scope>NUCLEOTIDE SEQUENCE [LARGE SCALE GENOMIC DNA]</scope>
    <source>
        <strain evidence="4 5">TABS-2</strain>
    </source>
</reference>
<dbReference type="InterPro" id="IPR004365">
    <property type="entry name" value="NA-bd_OB_tRNA"/>
</dbReference>
<keyword evidence="1" id="KW-0378">Hydrolase</keyword>
<dbReference type="InterPro" id="IPR006674">
    <property type="entry name" value="HD_domain"/>
</dbReference>
<dbReference type="InterPro" id="IPR050798">
    <property type="entry name" value="YhaM_exoribonuc/phosphodiest"/>
</dbReference>
<dbReference type="EMBL" id="CP017015">
    <property type="protein sequence ID" value="AOG60698.1"/>
    <property type="molecule type" value="Genomic_DNA"/>
</dbReference>
<dbReference type="OrthoDB" id="9778453at2"/>
<evidence type="ECO:0000313" key="5">
    <source>
        <dbReference type="Proteomes" id="UP000094378"/>
    </source>
</evidence>
<dbReference type="PANTHER" id="PTHR37294">
    <property type="entry name" value="3'-5' EXORIBONUCLEASE YHAM"/>
    <property type="match status" value="1"/>
</dbReference>
<dbReference type="Pfam" id="PF01336">
    <property type="entry name" value="tRNA_anti-codon"/>
    <property type="match status" value="1"/>
</dbReference>
<dbReference type="InterPro" id="IPR012340">
    <property type="entry name" value="NA-bd_OB-fold"/>
</dbReference>